<accession>A0A8D9CXW8</accession>
<dbReference type="Proteomes" id="UP000694005">
    <property type="component" value="Chromosome A09"/>
</dbReference>
<organism evidence="1 2">
    <name type="scientific">Brassica campestris</name>
    <name type="common">Field mustard</name>
    <dbReference type="NCBI Taxonomy" id="3711"/>
    <lineage>
        <taxon>Eukaryota</taxon>
        <taxon>Viridiplantae</taxon>
        <taxon>Streptophyta</taxon>
        <taxon>Embryophyta</taxon>
        <taxon>Tracheophyta</taxon>
        <taxon>Spermatophyta</taxon>
        <taxon>Magnoliopsida</taxon>
        <taxon>eudicotyledons</taxon>
        <taxon>Gunneridae</taxon>
        <taxon>Pentapetalae</taxon>
        <taxon>rosids</taxon>
        <taxon>malvids</taxon>
        <taxon>Brassicales</taxon>
        <taxon>Brassicaceae</taxon>
        <taxon>Brassiceae</taxon>
        <taxon>Brassica</taxon>
    </lineage>
</organism>
<gene>
    <name evidence="1" type="ORF">BRAPAZ1V2_A09P73840.2</name>
</gene>
<dbReference type="Gramene" id="A09p73840.2_BraZ1">
    <property type="protein sequence ID" value="A09p73840.2_BraZ1.CDS"/>
    <property type="gene ID" value="A09g73840.2_BraZ1"/>
</dbReference>
<dbReference type="AlphaFoldDB" id="A0A8D9CXW8"/>
<name>A0A8D9CXW8_BRACM</name>
<proteinExistence type="predicted"/>
<dbReference type="EMBL" id="LS974625">
    <property type="protein sequence ID" value="CAG7866917.1"/>
    <property type="molecule type" value="Genomic_DNA"/>
</dbReference>
<evidence type="ECO:0000313" key="2">
    <source>
        <dbReference type="Proteomes" id="UP000694005"/>
    </source>
</evidence>
<reference evidence="1 2" key="1">
    <citation type="submission" date="2021-07" db="EMBL/GenBank/DDBJ databases">
        <authorList>
            <consortium name="Genoscope - CEA"/>
            <person name="William W."/>
        </authorList>
    </citation>
    <scope>NUCLEOTIDE SEQUENCE [LARGE SCALE GENOMIC DNA]</scope>
</reference>
<protein>
    <submittedName>
        <fullName evidence="1">Uncharacterized protein</fullName>
    </submittedName>
</protein>
<sequence>SGVRQKKTKNILSHLSVPLSQREEDGYLRQKDLIQSLMVLQNVVIHAGAQQTIILR</sequence>
<feature type="non-terminal residue" evidence="1">
    <location>
        <position position="56"/>
    </location>
</feature>
<evidence type="ECO:0000313" key="1">
    <source>
        <dbReference type="EMBL" id="CAG7866917.1"/>
    </source>
</evidence>